<dbReference type="EMBL" id="LFZO01000069">
    <property type="protein sequence ID" value="KXT14967.1"/>
    <property type="molecule type" value="Genomic_DNA"/>
</dbReference>
<evidence type="ECO:0000313" key="3">
    <source>
        <dbReference type="Proteomes" id="UP000073492"/>
    </source>
</evidence>
<name>A0A139IJM7_9PEZI</name>
<evidence type="ECO:0000256" key="1">
    <source>
        <dbReference type="SAM" id="MobiDB-lite"/>
    </source>
</evidence>
<gene>
    <name evidence="2" type="ORF">AC579_7784</name>
</gene>
<dbReference type="AlphaFoldDB" id="A0A139IJM7"/>
<dbReference type="Proteomes" id="UP000073492">
    <property type="component" value="Unassembled WGS sequence"/>
</dbReference>
<keyword evidence="3" id="KW-1185">Reference proteome</keyword>
<comment type="caution">
    <text evidence="2">The sequence shown here is derived from an EMBL/GenBank/DDBJ whole genome shotgun (WGS) entry which is preliminary data.</text>
</comment>
<organism evidence="2 3">
    <name type="scientific">Pseudocercospora musae</name>
    <dbReference type="NCBI Taxonomy" id="113226"/>
    <lineage>
        <taxon>Eukaryota</taxon>
        <taxon>Fungi</taxon>
        <taxon>Dikarya</taxon>
        <taxon>Ascomycota</taxon>
        <taxon>Pezizomycotina</taxon>
        <taxon>Dothideomycetes</taxon>
        <taxon>Dothideomycetidae</taxon>
        <taxon>Mycosphaerellales</taxon>
        <taxon>Mycosphaerellaceae</taxon>
        <taxon>Pseudocercospora</taxon>
    </lineage>
</organism>
<proteinExistence type="predicted"/>
<sequence>MFGKKAREAAGKERDAPPVTGVVLKKGCSRLLKGEYHTSSDLSASQRILPLHTHTLFVSPPLPSSHRYTHVAATPRHARRPSQRKATQRKATQRKATQRFPLACLTSESPQRDLGQCIC</sequence>
<reference evidence="2 3" key="1">
    <citation type="submission" date="2015-07" db="EMBL/GenBank/DDBJ databases">
        <title>Comparative genomics of the Sigatoka disease complex on banana suggests a link between parallel evolutionary changes in Pseudocercospora fijiensis and Pseudocercospora eumusae and increased virulence on the banana host.</title>
        <authorList>
            <person name="Chang T.-C."/>
            <person name="Salvucci A."/>
            <person name="Crous P.W."/>
            <person name="Stergiopoulos I."/>
        </authorList>
    </citation>
    <scope>NUCLEOTIDE SEQUENCE [LARGE SCALE GENOMIC DNA]</scope>
    <source>
        <strain evidence="2 3">CBS 116634</strain>
    </source>
</reference>
<evidence type="ECO:0000313" key="2">
    <source>
        <dbReference type="EMBL" id="KXT14967.1"/>
    </source>
</evidence>
<protein>
    <submittedName>
        <fullName evidence="2">Uncharacterized protein</fullName>
    </submittedName>
</protein>
<feature type="region of interest" description="Disordered" evidence="1">
    <location>
        <begin position="61"/>
        <end position="104"/>
    </location>
</feature>
<feature type="compositionally biased region" description="Basic residues" evidence="1">
    <location>
        <begin position="76"/>
        <end position="97"/>
    </location>
</feature>
<accession>A0A139IJM7</accession>